<dbReference type="EMBL" id="FO082055">
    <property type="protein sequence ID" value="CCE79487.1"/>
    <property type="molecule type" value="Genomic_DNA"/>
</dbReference>
<reference evidence="1 2" key="1">
    <citation type="journal article" date="2012" name="G3 (Bethesda)">
        <title>Pichia sorbitophila, an interspecies yeast hybrid reveals early steps of genome resolution following polyploidization.</title>
        <authorList>
            <person name="Leh Louis V."/>
            <person name="Despons L."/>
            <person name="Friedrich A."/>
            <person name="Martin T."/>
            <person name="Durrens P."/>
            <person name="Casaregola S."/>
            <person name="Neuveglise C."/>
            <person name="Fairhead C."/>
            <person name="Marck C."/>
            <person name="Cruz J.A."/>
            <person name="Straub M.L."/>
            <person name="Kugler V."/>
            <person name="Sacerdot C."/>
            <person name="Uzunov Z."/>
            <person name="Thierry A."/>
            <person name="Weiss S."/>
            <person name="Bleykasten C."/>
            <person name="De Montigny J."/>
            <person name="Jacques N."/>
            <person name="Jung P."/>
            <person name="Lemaire M."/>
            <person name="Mallet S."/>
            <person name="Morel G."/>
            <person name="Richard G.F."/>
            <person name="Sarkar A."/>
            <person name="Savel G."/>
            <person name="Schacherer J."/>
            <person name="Seret M.L."/>
            <person name="Talla E."/>
            <person name="Samson G."/>
            <person name="Jubin C."/>
            <person name="Poulain J."/>
            <person name="Vacherie B."/>
            <person name="Barbe V."/>
            <person name="Pelletier E."/>
            <person name="Sherman D.J."/>
            <person name="Westhof E."/>
            <person name="Weissenbach J."/>
            <person name="Baret P.V."/>
            <person name="Wincker P."/>
            <person name="Gaillardin C."/>
            <person name="Dujon B."/>
            <person name="Souciet J.L."/>
        </authorList>
    </citation>
    <scope>NUCLEOTIDE SEQUENCE [LARGE SCALE GENOMIC DNA]</scope>
    <source>
        <strain evidence="2">ATCC MYA-4447 / BCRC 22081 / CBS 7064 / NBRC 10061 / NRRL Y-12695</strain>
    </source>
</reference>
<sequence>MISFHLQQIKLPSLRISDSAAFAGETKTKRFPRKLPDWARSTFQHVSPASPAVTDLLASAPRSRPQNIRARPTPYIPPTFALSPQPVGPLRFPAVLSSSGNVCQCMQFSLTVSQPPNSVLVALSNYIYCRHCDSFRPLFLARTGFFIFRSLYVAAGTALELRYLCLAVA</sequence>
<gene>
    <name evidence="1" type="primary">Piso0_001552</name>
    <name evidence="1" type="ORF">GNLVRS01_PISO0E07572g</name>
</gene>
<accession>G8YNG9</accession>
<dbReference type="AlphaFoldDB" id="G8YNG9"/>
<evidence type="ECO:0000313" key="2">
    <source>
        <dbReference type="Proteomes" id="UP000005222"/>
    </source>
</evidence>
<evidence type="ECO:0000313" key="1">
    <source>
        <dbReference type="EMBL" id="CCE79487.1"/>
    </source>
</evidence>
<keyword evidence="2" id="KW-1185">Reference proteome</keyword>
<organism evidence="1 2">
    <name type="scientific">Pichia sorbitophila (strain ATCC MYA-4447 / BCRC 22081 / CBS 7064 / NBRC 10061 / NRRL Y-12695)</name>
    <name type="common">Hybrid yeast</name>
    <dbReference type="NCBI Taxonomy" id="559304"/>
    <lineage>
        <taxon>Eukaryota</taxon>
        <taxon>Fungi</taxon>
        <taxon>Dikarya</taxon>
        <taxon>Ascomycota</taxon>
        <taxon>Saccharomycotina</taxon>
        <taxon>Pichiomycetes</taxon>
        <taxon>Debaryomycetaceae</taxon>
        <taxon>Millerozyma</taxon>
    </lineage>
</organism>
<dbReference type="InParanoid" id="G8YNG9"/>
<name>G8YNG9_PICSO</name>
<dbReference type="HOGENOM" id="CLU_1579103_0_0_1"/>
<proteinExistence type="predicted"/>
<dbReference type="Proteomes" id="UP000005222">
    <property type="component" value="Chromosome E"/>
</dbReference>
<protein>
    <submittedName>
        <fullName evidence="1">Piso0_001552 protein</fullName>
    </submittedName>
</protein>